<dbReference type="GO" id="GO:0055056">
    <property type="term" value="F:D-glucose transmembrane transporter activity"/>
    <property type="evidence" value="ECO:0007669"/>
    <property type="project" value="UniProtKB-ARBA"/>
</dbReference>
<dbReference type="InterPro" id="IPR050360">
    <property type="entry name" value="MFS_Sugar_Transporters"/>
</dbReference>
<evidence type="ECO:0000256" key="6">
    <source>
        <dbReference type="ARBA" id="ARBA00022989"/>
    </source>
</evidence>
<dbReference type="InterPro" id="IPR020846">
    <property type="entry name" value="MFS_dom"/>
</dbReference>
<evidence type="ECO:0000256" key="7">
    <source>
        <dbReference type="ARBA" id="ARBA00023136"/>
    </source>
</evidence>
<feature type="transmembrane region" description="Helical" evidence="10">
    <location>
        <begin position="149"/>
        <end position="170"/>
    </location>
</feature>
<evidence type="ECO:0000256" key="4">
    <source>
        <dbReference type="ARBA" id="ARBA00022597"/>
    </source>
</evidence>
<name>G0V7H3_NAUCA</name>
<feature type="region of interest" description="Disordered" evidence="9">
    <location>
        <begin position="542"/>
        <end position="579"/>
    </location>
</feature>
<dbReference type="PANTHER" id="PTHR48022:SF75">
    <property type="entry name" value="GALACTOSE TRANSPORTER-RELATED"/>
    <property type="match status" value="1"/>
</dbReference>
<evidence type="ECO:0000256" key="3">
    <source>
        <dbReference type="ARBA" id="ARBA00022448"/>
    </source>
</evidence>
<dbReference type="NCBIfam" id="TIGR00879">
    <property type="entry name" value="SP"/>
    <property type="match status" value="1"/>
</dbReference>
<dbReference type="InterPro" id="IPR003663">
    <property type="entry name" value="Sugar/inositol_transpt"/>
</dbReference>
<protein>
    <recommendedName>
        <fullName evidence="11">Major facilitator superfamily (MFS) profile domain-containing protein</fullName>
    </recommendedName>
</protein>
<evidence type="ECO:0000313" key="13">
    <source>
        <dbReference type="Proteomes" id="UP000001640"/>
    </source>
</evidence>
<reference key="2">
    <citation type="submission" date="2011-08" db="EMBL/GenBank/DDBJ databases">
        <title>Genome sequence of Naumovozyma castellii.</title>
        <authorList>
            <person name="Gordon J.L."/>
            <person name="Armisen D."/>
            <person name="Proux-Wera E."/>
            <person name="OhEigeartaigh S.S."/>
            <person name="Byrne K.P."/>
            <person name="Wolfe K.H."/>
        </authorList>
    </citation>
    <scope>NUCLEOTIDE SEQUENCE</scope>
    <source>
        <strain>Type strain:CBS 4309</strain>
    </source>
</reference>
<evidence type="ECO:0000313" key="12">
    <source>
        <dbReference type="EMBL" id="CCC67421.1"/>
    </source>
</evidence>
<dbReference type="PROSITE" id="PS50850">
    <property type="entry name" value="MFS"/>
    <property type="match status" value="1"/>
</dbReference>
<evidence type="ECO:0000256" key="2">
    <source>
        <dbReference type="ARBA" id="ARBA00010992"/>
    </source>
</evidence>
<keyword evidence="7 10" id="KW-0472">Membrane</keyword>
<dbReference type="RefSeq" id="XP_003673802.1">
    <property type="nucleotide sequence ID" value="XM_003673754.1"/>
</dbReference>
<dbReference type="GO" id="GO:0005351">
    <property type="term" value="F:carbohydrate:proton symporter activity"/>
    <property type="evidence" value="ECO:0007669"/>
    <property type="project" value="TreeGrafter"/>
</dbReference>
<feature type="transmembrane region" description="Helical" evidence="10">
    <location>
        <begin position="442"/>
        <end position="464"/>
    </location>
</feature>
<dbReference type="Proteomes" id="UP000001640">
    <property type="component" value="Chromosome 1"/>
</dbReference>
<dbReference type="AlphaFoldDB" id="G0V7H3"/>
<dbReference type="KEGG" id="ncs:NCAS_0A08630"/>
<accession>G0V7H3</accession>
<dbReference type="eggNOG" id="KOG0254">
    <property type="taxonomic scope" value="Eukaryota"/>
</dbReference>
<feature type="transmembrane region" description="Helical" evidence="10">
    <location>
        <begin position="337"/>
        <end position="356"/>
    </location>
</feature>
<dbReference type="InterPro" id="IPR036259">
    <property type="entry name" value="MFS_trans_sf"/>
</dbReference>
<dbReference type="InterPro" id="IPR005828">
    <property type="entry name" value="MFS_sugar_transport-like"/>
</dbReference>
<feature type="transmembrane region" description="Helical" evidence="10">
    <location>
        <begin position="37"/>
        <end position="59"/>
    </location>
</feature>
<keyword evidence="5 10" id="KW-0812">Transmembrane</keyword>
<dbReference type="HOGENOM" id="CLU_001265_30_1_1"/>
<dbReference type="EMBL" id="HE576752">
    <property type="protein sequence ID" value="CCC67421.1"/>
    <property type="molecule type" value="Genomic_DNA"/>
</dbReference>
<feature type="domain" description="Major facilitator superfamily (MFS) profile" evidence="11">
    <location>
        <begin position="46"/>
        <end position="495"/>
    </location>
</feature>
<comment type="subcellular location">
    <subcellularLocation>
        <location evidence="1">Membrane</location>
        <topology evidence="1">Multi-pass membrane protein</topology>
    </subcellularLocation>
</comment>
<dbReference type="PROSITE" id="PS00217">
    <property type="entry name" value="SUGAR_TRANSPORT_2"/>
    <property type="match status" value="1"/>
</dbReference>
<evidence type="ECO:0000256" key="10">
    <source>
        <dbReference type="SAM" id="Phobius"/>
    </source>
</evidence>
<reference evidence="12 13" key="1">
    <citation type="journal article" date="2011" name="Proc. Natl. Acad. Sci. U.S.A.">
        <title>Evolutionary erosion of yeast sex chromosomes by mating-type switching accidents.</title>
        <authorList>
            <person name="Gordon J.L."/>
            <person name="Armisen D."/>
            <person name="Proux-Wera E."/>
            <person name="Oheigeartaigh S.S."/>
            <person name="Byrne K.P."/>
            <person name="Wolfe K.H."/>
        </authorList>
    </citation>
    <scope>NUCLEOTIDE SEQUENCE [LARGE SCALE GENOMIC DNA]</scope>
    <source>
        <strain evidence="13">ATCC 76901 / BCRC 22586 / CBS 4309 / NBRC 1992 / NRRL Y-12630</strain>
    </source>
</reference>
<dbReference type="InParanoid" id="G0V7H3"/>
<feature type="compositionally biased region" description="Low complexity" evidence="9">
    <location>
        <begin position="1"/>
        <end position="14"/>
    </location>
</feature>
<feature type="transmembrane region" description="Helical" evidence="10">
    <location>
        <begin position="407"/>
        <end position="430"/>
    </location>
</feature>
<evidence type="ECO:0000259" key="11">
    <source>
        <dbReference type="PROSITE" id="PS50850"/>
    </source>
</evidence>
<feature type="transmembrane region" description="Helical" evidence="10">
    <location>
        <begin position="368"/>
        <end position="387"/>
    </location>
</feature>
<proteinExistence type="inferred from homology"/>
<keyword evidence="6 10" id="KW-1133">Transmembrane helix</keyword>
<dbReference type="GeneID" id="96900900"/>
<keyword evidence="13" id="KW-1185">Reference proteome</keyword>
<dbReference type="OrthoDB" id="5141738at2759"/>
<dbReference type="FunFam" id="1.20.1250.20:FF:000044">
    <property type="entry name" value="Hexose transporter Hxt3p"/>
    <property type="match status" value="1"/>
</dbReference>
<organism evidence="12 13">
    <name type="scientific">Naumovozyma castellii</name>
    <name type="common">Yeast</name>
    <name type="synonym">Saccharomyces castellii</name>
    <dbReference type="NCBI Taxonomy" id="27288"/>
    <lineage>
        <taxon>Eukaryota</taxon>
        <taxon>Fungi</taxon>
        <taxon>Dikarya</taxon>
        <taxon>Ascomycota</taxon>
        <taxon>Saccharomycotina</taxon>
        <taxon>Saccharomycetes</taxon>
        <taxon>Saccharomycetales</taxon>
        <taxon>Saccharomycetaceae</taxon>
        <taxon>Naumovozyma</taxon>
    </lineage>
</organism>
<keyword evidence="3 8" id="KW-0813">Transport</keyword>
<feature type="transmembrane region" description="Helical" evidence="10">
    <location>
        <begin position="182"/>
        <end position="203"/>
    </location>
</feature>
<dbReference type="CDD" id="cd17356">
    <property type="entry name" value="MFS_HXT"/>
    <property type="match status" value="1"/>
</dbReference>
<dbReference type="PRINTS" id="PR00171">
    <property type="entry name" value="SUGRTRNSPORT"/>
</dbReference>
<sequence length="593" mass="65634">MVNLTETTTSPPSEDSAQIEPKEEFIMDTEPSIAKPAASYFTVIILCLLIAFGGFIFGWDTGTISGFVAQTDFIKRFGTQQSDGSFALSDVRKGLMVGIFNIGCLLGGLFLAGAGDKWGRKPGLMLVAAVYVVGIIIQITSSTKWYQYFVGRIVSGMGVGGIAVLSPTLISEIAPKQLRGTCISLYQLMITGGIFLGYCANFGTKRYNNAVQWRLPLGLGFAWAFFMIIGLLFVPESPRYLFKKGKISAAKHSLAKSNKTTVDDILVLSELDNIRAGIEAENNAGNASWKELFSLKNKIFQRVFMGVMIQSLQQLTGCNYFFYYGTTIFQAVGMDDSFVTSIVLGVVNFASTFIALGIVEWLGRRKCLLLGSASMACCFVIFASVGVTRLWPNGKDQPTSKGAGDCMIVFTCIFIFCFATTWAPIGFVIVAESYPLRVKQRAMAIAIGANWIWGFLIGFFTPFITSAINFYYGFVFMGCLIFSFFYVFFFVRETKGLTLEEVDEMYLENIKPWKSASWSPRNRRDGAYDNDITSDRIHIVGVSNGSNDETEKETTEQNNDATEKGTTEQTDEDGTEQTTDKKISFYKKVFKNN</sequence>
<dbReference type="InterPro" id="IPR005829">
    <property type="entry name" value="Sugar_transporter_CS"/>
</dbReference>
<feature type="transmembrane region" description="Helical" evidence="10">
    <location>
        <begin position="215"/>
        <end position="234"/>
    </location>
</feature>
<dbReference type="SUPFAM" id="SSF103473">
    <property type="entry name" value="MFS general substrate transporter"/>
    <property type="match status" value="1"/>
</dbReference>
<dbReference type="PROSITE" id="PS00216">
    <property type="entry name" value="SUGAR_TRANSPORT_1"/>
    <property type="match status" value="1"/>
</dbReference>
<evidence type="ECO:0000256" key="1">
    <source>
        <dbReference type="ARBA" id="ARBA00004141"/>
    </source>
</evidence>
<dbReference type="Gene3D" id="1.20.1250.20">
    <property type="entry name" value="MFS general substrate transporter like domains"/>
    <property type="match status" value="1"/>
</dbReference>
<comment type="similarity">
    <text evidence="2 8">Belongs to the major facilitator superfamily. Sugar transporter (TC 2.A.1.1) family.</text>
</comment>
<keyword evidence="4" id="KW-0762">Sugar transport</keyword>
<evidence type="ECO:0000256" key="8">
    <source>
        <dbReference type="RuleBase" id="RU003346"/>
    </source>
</evidence>
<feature type="transmembrane region" description="Helical" evidence="10">
    <location>
        <begin position="124"/>
        <end position="143"/>
    </location>
</feature>
<feature type="transmembrane region" description="Helical" evidence="10">
    <location>
        <begin position="470"/>
        <end position="491"/>
    </location>
</feature>
<dbReference type="OMA" id="GWCSITF"/>
<dbReference type="GO" id="GO:0005886">
    <property type="term" value="C:plasma membrane"/>
    <property type="evidence" value="ECO:0007669"/>
    <property type="project" value="TreeGrafter"/>
</dbReference>
<dbReference type="Pfam" id="PF00083">
    <property type="entry name" value="Sugar_tr"/>
    <property type="match status" value="1"/>
</dbReference>
<gene>
    <name evidence="12" type="primary">NCAS0A08630</name>
    <name evidence="12" type="ordered locus">NCAS_0A08630</name>
</gene>
<evidence type="ECO:0000256" key="9">
    <source>
        <dbReference type="SAM" id="MobiDB-lite"/>
    </source>
</evidence>
<dbReference type="PANTHER" id="PTHR48022">
    <property type="entry name" value="PLASTIDIC GLUCOSE TRANSPORTER 4"/>
    <property type="match status" value="1"/>
</dbReference>
<feature type="transmembrane region" description="Helical" evidence="10">
    <location>
        <begin position="94"/>
        <end position="112"/>
    </location>
</feature>
<feature type="region of interest" description="Disordered" evidence="9">
    <location>
        <begin position="1"/>
        <end position="21"/>
    </location>
</feature>
<evidence type="ECO:0000256" key="5">
    <source>
        <dbReference type="ARBA" id="ARBA00022692"/>
    </source>
</evidence>